<keyword evidence="4" id="KW-1185">Reference proteome</keyword>
<name>A0A834HRW2_RHYFE</name>
<evidence type="ECO:0000313" key="4">
    <source>
        <dbReference type="Proteomes" id="UP000625711"/>
    </source>
</evidence>
<evidence type="ECO:0000313" key="2">
    <source>
        <dbReference type="EMBL" id="KAF7264709.1"/>
    </source>
</evidence>
<gene>
    <name evidence="3" type="ORF">GWI33_022586</name>
    <name evidence="2" type="ORF">GWI33_022588</name>
</gene>
<proteinExistence type="predicted"/>
<dbReference type="EMBL" id="JAACXV010016235">
    <property type="protein sequence ID" value="KAF7264711.1"/>
    <property type="molecule type" value="Genomic_DNA"/>
</dbReference>
<feature type="region of interest" description="Disordered" evidence="1">
    <location>
        <begin position="19"/>
        <end position="38"/>
    </location>
</feature>
<dbReference type="Proteomes" id="UP000625711">
    <property type="component" value="Unassembled WGS sequence"/>
</dbReference>
<dbReference type="AlphaFoldDB" id="A0A834HRW2"/>
<accession>A0A834HRW2</accession>
<comment type="caution">
    <text evidence="3">The sequence shown here is derived from an EMBL/GenBank/DDBJ whole genome shotgun (WGS) entry which is preliminary data.</text>
</comment>
<protein>
    <submittedName>
        <fullName evidence="3">Uncharacterized protein</fullName>
    </submittedName>
</protein>
<organism evidence="3 4">
    <name type="scientific">Rhynchophorus ferrugineus</name>
    <name type="common">Red palm weevil</name>
    <name type="synonym">Curculio ferrugineus</name>
    <dbReference type="NCBI Taxonomy" id="354439"/>
    <lineage>
        <taxon>Eukaryota</taxon>
        <taxon>Metazoa</taxon>
        <taxon>Ecdysozoa</taxon>
        <taxon>Arthropoda</taxon>
        <taxon>Hexapoda</taxon>
        <taxon>Insecta</taxon>
        <taxon>Pterygota</taxon>
        <taxon>Neoptera</taxon>
        <taxon>Endopterygota</taxon>
        <taxon>Coleoptera</taxon>
        <taxon>Polyphaga</taxon>
        <taxon>Cucujiformia</taxon>
        <taxon>Curculionidae</taxon>
        <taxon>Dryophthorinae</taxon>
        <taxon>Rhynchophorus</taxon>
    </lineage>
</organism>
<sequence length="116" mass="12678">MRDNIRTIYPTNLSIFGLTASPDATETPTPRPARWGDGRLHRRGEVQLDGGLVRGRVGRKEICIVSCKFGRRRFGPLTPVYPVLIRDWGGSNPARSTCSGSQAAGAILKMDVRRGG</sequence>
<evidence type="ECO:0000313" key="3">
    <source>
        <dbReference type="EMBL" id="KAF7264711.1"/>
    </source>
</evidence>
<evidence type="ECO:0000256" key="1">
    <source>
        <dbReference type="SAM" id="MobiDB-lite"/>
    </source>
</evidence>
<reference evidence="3" key="1">
    <citation type="submission" date="2020-08" db="EMBL/GenBank/DDBJ databases">
        <title>Genome sequencing and assembly of the red palm weevil Rhynchophorus ferrugineus.</title>
        <authorList>
            <person name="Dias G.B."/>
            <person name="Bergman C.M."/>
            <person name="Manee M."/>
        </authorList>
    </citation>
    <scope>NUCLEOTIDE SEQUENCE</scope>
    <source>
        <strain evidence="3">AA-2017</strain>
        <tissue evidence="3">Whole larva</tissue>
    </source>
</reference>
<dbReference type="EMBL" id="JAACXV010016236">
    <property type="protein sequence ID" value="KAF7264709.1"/>
    <property type="molecule type" value="Genomic_DNA"/>
</dbReference>